<organism evidence="1 2">
    <name type="scientific">Pluteus cervinus</name>
    <dbReference type="NCBI Taxonomy" id="181527"/>
    <lineage>
        <taxon>Eukaryota</taxon>
        <taxon>Fungi</taxon>
        <taxon>Dikarya</taxon>
        <taxon>Basidiomycota</taxon>
        <taxon>Agaricomycotina</taxon>
        <taxon>Agaricomycetes</taxon>
        <taxon>Agaricomycetidae</taxon>
        <taxon>Agaricales</taxon>
        <taxon>Pluteineae</taxon>
        <taxon>Pluteaceae</taxon>
        <taxon>Pluteus</taxon>
    </lineage>
</organism>
<evidence type="ECO:0000313" key="1">
    <source>
        <dbReference type="EMBL" id="TFK60340.1"/>
    </source>
</evidence>
<dbReference type="Proteomes" id="UP000308600">
    <property type="component" value="Unassembled WGS sequence"/>
</dbReference>
<sequence>MILSSLSLTAFALLSSVQQAYAWGADGHHAVGYVAMEFLSPQVRSIVETALGSKYNRSLGPAASWADEIKSGKGYAWASSLHYIDAHDDPPRQCSVNPEHDCENGRCILTAIANYTSRLVDTDLDSSQRQEALKFLDHFIGDIGQPLHAEGLEKGGNGIKVKCNDGHKKLHGVWDTNILVELLDVKHGGSVSRFTDSLVQQIQTGAFHSSASSWLDCGSKSMEDDITDFLDSNGDQPLTCPLHWAIESNAHVCSTVLNFDKNENVCKGRYYEEAASIIEIQIAKQGYRLAGWLNVLFSGKVGLPESQAVFQVQN</sequence>
<name>A0ACD3A3P8_9AGAR</name>
<gene>
    <name evidence="1" type="ORF">BDN72DRAFT_534542</name>
</gene>
<dbReference type="EMBL" id="ML208790">
    <property type="protein sequence ID" value="TFK60340.1"/>
    <property type="molecule type" value="Genomic_DNA"/>
</dbReference>
<keyword evidence="2" id="KW-1185">Reference proteome</keyword>
<reference evidence="1 2" key="1">
    <citation type="journal article" date="2019" name="Nat. Ecol. Evol.">
        <title>Megaphylogeny resolves global patterns of mushroom evolution.</title>
        <authorList>
            <person name="Varga T."/>
            <person name="Krizsan K."/>
            <person name="Foldi C."/>
            <person name="Dima B."/>
            <person name="Sanchez-Garcia M."/>
            <person name="Sanchez-Ramirez S."/>
            <person name="Szollosi G.J."/>
            <person name="Szarkandi J.G."/>
            <person name="Papp V."/>
            <person name="Albert L."/>
            <person name="Andreopoulos W."/>
            <person name="Angelini C."/>
            <person name="Antonin V."/>
            <person name="Barry K.W."/>
            <person name="Bougher N.L."/>
            <person name="Buchanan P."/>
            <person name="Buyck B."/>
            <person name="Bense V."/>
            <person name="Catcheside P."/>
            <person name="Chovatia M."/>
            <person name="Cooper J."/>
            <person name="Damon W."/>
            <person name="Desjardin D."/>
            <person name="Finy P."/>
            <person name="Geml J."/>
            <person name="Haridas S."/>
            <person name="Hughes K."/>
            <person name="Justo A."/>
            <person name="Karasinski D."/>
            <person name="Kautmanova I."/>
            <person name="Kiss B."/>
            <person name="Kocsube S."/>
            <person name="Kotiranta H."/>
            <person name="LaButti K.M."/>
            <person name="Lechner B.E."/>
            <person name="Liimatainen K."/>
            <person name="Lipzen A."/>
            <person name="Lukacs Z."/>
            <person name="Mihaltcheva S."/>
            <person name="Morgado L.N."/>
            <person name="Niskanen T."/>
            <person name="Noordeloos M.E."/>
            <person name="Ohm R.A."/>
            <person name="Ortiz-Santana B."/>
            <person name="Ovrebo C."/>
            <person name="Racz N."/>
            <person name="Riley R."/>
            <person name="Savchenko A."/>
            <person name="Shiryaev A."/>
            <person name="Soop K."/>
            <person name="Spirin V."/>
            <person name="Szebenyi C."/>
            <person name="Tomsovsky M."/>
            <person name="Tulloss R.E."/>
            <person name="Uehling J."/>
            <person name="Grigoriev I.V."/>
            <person name="Vagvolgyi C."/>
            <person name="Papp T."/>
            <person name="Martin F.M."/>
            <person name="Miettinen O."/>
            <person name="Hibbett D.S."/>
            <person name="Nagy L.G."/>
        </authorList>
    </citation>
    <scope>NUCLEOTIDE SEQUENCE [LARGE SCALE GENOMIC DNA]</scope>
    <source>
        <strain evidence="1 2">NL-1719</strain>
    </source>
</reference>
<accession>A0ACD3A3P8</accession>
<proteinExistence type="predicted"/>
<protein>
    <submittedName>
        <fullName evidence="1">Nuclease Le1</fullName>
    </submittedName>
</protein>
<evidence type="ECO:0000313" key="2">
    <source>
        <dbReference type="Proteomes" id="UP000308600"/>
    </source>
</evidence>